<dbReference type="Proteomes" id="UP000231263">
    <property type="component" value="Unassembled WGS sequence"/>
</dbReference>
<dbReference type="AlphaFoldDB" id="A0A2M7XG20"/>
<evidence type="ECO:0000313" key="2">
    <source>
        <dbReference type="Proteomes" id="UP000231263"/>
    </source>
</evidence>
<organism evidence="1 2">
    <name type="scientific">Candidatus Uhrbacteria bacterium CG_4_9_14_3_um_filter_41_35</name>
    <dbReference type="NCBI Taxonomy" id="1975034"/>
    <lineage>
        <taxon>Bacteria</taxon>
        <taxon>Candidatus Uhriibacteriota</taxon>
    </lineage>
</organism>
<evidence type="ECO:0000313" key="1">
    <source>
        <dbReference type="EMBL" id="PJA46795.1"/>
    </source>
</evidence>
<protein>
    <submittedName>
        <fullName evidence="1">Uncharacterized protein</fullName>
    </submittedName>
</protein>
<sequence>MTELHDRIKMVENNVEVIPDLKYLWKVIYNNGTYIAQDELGHEVEVTLGDIMTDASWNIGYALDPETVPRTVRKDYVIERAKNKLSEFLDAQILHTEKNKENNYQESFKAIAERYENMEVVYDLDQGHLGEIFVKNYLRKLAIDGILPIEINGADVFEDVVDKIDFFVRIKKHIRGVEIESTSEDSENSEDIAVQFTLMSRKTQVLNKRKIMTDAIFDRGLLGDANVDDVALLYLHERYIRRAIGKWKYKRLSEDSSSPIPGGPEKLFEDRGQREVLHRLFDDLLGEEYIDGICVTLNLENMRKPVEKL</sequence>
<accession>A0A2M7XG20</accession>
<gene>
    <name evidence="1" type="ORF">CO173_01045</name>
</gene>
<name>A0A2M7XG20_9BACT</name>
<comment type="caution">
    <text evidence="1">The sequence shown here is derived from an EMBL/GenBank/DDBJ whole genome shotgun (WGS) entry which is preliminary data.</text>
</comment>
<proteinExistence type="predicted"/>
<dbReference type="EMBL" id="PFWT01000007">
    <property type="protein sequence ID" value="PJA46795.1"/>
    <property type="molecule type" value="Genomic_DNA"/>
</dbReference>
<reference evidence="2" key="1">
    <citation type="submission" date="2017-09" db="EMBL/GenBank/DDBJ databases">
        <title>Depth-based differentiation of microbial function through sediment-hosted aquifers and enrichment of novel symbionts in the deep terrestrial subsurface.</title>
        <authorList>
            <person name="Probst A.J."/>
            <person name="Ladd B."/>
            <person name="Jarett J.K."/>
            <person name="Geller-Mcgrath D.E."/>
            <person name="Sieber C.M.K."/>
            <person name="Emerson J.B."/>
            <person name="Anantharaman K."/>
            <person name="Thomas B.C."/>
            <person name="Malmstrom R."/>
            <person name="Stieglmeier M."/>
            <person name="Klingl A."/>
            <person name="Woyke T."/>
            <person name="Ryan C.M."/>
            <person name="Banfield J.F."/>
        </authorList>
    </citation>
    <scope>NUCLEOTIDE SEQUENCE [LARGE SCALE GENOMIC DNA]</scope>
</reference>